<evidence type="ECO:0000313" key="2">
    <source>
        <dbReference type="EMBL" id="GHI72481.1"/>
    </source>
</evidence>
<keyword evidence="3" id="KW-1185">Reference proteome</keyword>
<feature type="compositionally biased region" description="Basic and acidic residues" evidence="1">
    <location>
        <begin position="86"/>
        <end position="103"/>
    </location>
</feature>
<dbReference type="GeneID" id="95590719"/>
<organism evidence="2 3">
    <name type="scientific">Streptomyces nojiriensis</name>
    <dbReference type="NCBI Taxonomy" id="66374"/>
    <lineage>
        <taxon>Bacteria</taxon>
        <taxon>Bacillati</taxon>
        <taxon>Actinomycetota</taxon>
        <taxon>Actinomycetes</taxon>
        <taxon>Kitasatosporales</taxon>
        <taxon>Streptomycetaceae</taxon>
        <taxon>Streptomyces</taxon>
    </lineage>
</organism>
<reference evidence="3" key="1">
    <citation type="submission" date="2023-07" db="EMBL/GenBank/DDBJ databases">
        <title>Whole genome shotgun sequence of Streptomyces nojiriensis NBRC 13794.</title>
        <authorList>
            <person name="Komaki H."/>
            <person name="Tamura T."/>
        </authorList>
    </citation>
    <scope>NUCLEOTIDE SEQUENCE [LARGE SCALE GENOMIC DNA]</scope>
    <source>
        <strain evidence="3">NBRC 13794</strain>
    </source>
</reference>
<gene>
    <name evidence="2" type="ORF">Snoj_63990</name>
</gene>
<accession>A0ABQ3SWJ3</accession>
<proteinExistence type="predicted"/>
<dbReference type="EMBL" id="BNEC01000005">
    <property type="protein sequence ID" value="GHI72481.1"/>
    <property type="molecule type" value="Genomic_DNA"/>
</dbReference>
<evidence type="ECO:0000313" key="3">
    <source>
        <dbReference type="Proteomes" id="UP000613974"/>
    </source>
</evidence>
<dbReference type="Proteomes" id="UP000613974">
    <property type="component" value="Unassembled WGS sequence"/>
</dbReference>
<protein>
    <submittedName>
        <fullName evidence="2">Uncharacterized protein</fullName>
    </submittedName>
</protein>
<dbReference type="RefSeq" id="WP_189735306.1">
    <property type="nucleotide sequence ID" value="NZ_BMRL01000003.1"/>
</dbReference>
<name>A0ABQ3SWJ3_9ACTN</name>
<sequence>MLGTTSDHELWCDDGRLAESVRLDDGTRLFEPVPIITLEHRAGSTKSRWYHRPRIPCRHGAHDYRVPVGIATTAEDRTLRCMDSGRPLKSDSERGFHRAEHPTSPKRAGHRA</sequence>
<evidence type="ECO:0000256" key="1">
    <source>
        <dbReference type="SAM" id="MobiDB-lite"/>
    </source>
</evidence>
<feature type="region of interest" description="Disordered" evidence="1">
    <location>
        <begin position="81"/>
        <end position="112"/>
    </location>
</feature>
<comment type="caution">
    <text evidence="2">The sequence shown here is derived from an EMBL/GenBank/DDBJ whole genome shotgun (WGS) entry which is preliminary data.</text>
</comment>